<dbReference type="EMBL" id="CM047747">
    <property type="protein sequence ID" value="KAJ0018659.1"/>
    <property type="molecule type" value="Genomic_DNA"/>
</dbReference>
<keyword evidence="2" id="KW-1185">Reference proteome</keyword>
<reference evidence="2" key="1">
    <citation type="journal article" date="2023" name="G3 (Bethesda)">
        <title>Genome assembly and association tests identify interacting loci associated with vigor, precocity, and sex in interspecific pistachio rootstocks.</title>
        <authorList>
            <person name="Palmer W."/>
            <person name="Jacygrad E."/>
            <person name="Sagayaradj S."/>
            <person name="Cavanaugh K."/>
            <person name="Han R."/>
            <person name="Bertier L."/>
            <person name="Beede B."/>
            <person name="Kafkas S."/>
            <person name="Golino D."/>
            <person name="Preece J."/>
            <person name="Michelmore R."/>
        </authorList>
    </citation>
    <scope>NUCLEOTIDE SEQUENCE [LARGE SCALE GENOMIC DNA]</scope>
</reference>
<gene>
    <name evidence="1" type="ORF">Pint_11630</name>
</gene>
<dbReference type="Proteomes" id="UP001163603">
    <property type="component" value="Chromosome 12"/>
</dbReference>
<proteinExistence type="predicted"/>
<accession>A0ACC0XM51</accession>
<name>A0ACC0XM51_9ROSI</name>
<sequence>MAQVSLFPVQLIDRKGCFNDGGLDHFVRATKLANHGVSYAVVTVMGPQSSGKSTLLNHLFGTKFIEMDASEGRSQTTRGIWIEKCAGIAPFTIAMDLEGTDGSERGEEACVAYIS</sequence>
<organism evidence="1 2">
    <name type="scientific">Pistacia integerrima</name>
    <dbReference type="NCBI Taxonomy" id="434235"/>
    <lineage>
        <taxon>Eukaryota</taxon>
        <taxon>Viridiplantae</taxon>
        <taxon>Streptophyta</taxon>
        <taxon>Embryophyta</taxon>
        <taxon>Tracheophyta</taxon>
        <taxon>Spermatophyta</taxon>
        <taxon>Magnoliopsida</taxon>
        <taxon>eudicotyledons</taxon>
        <taxon>Gunneridae</taxon>
        <taxon>Pentapetalae</taxon>
        <taxon>rosids</taxon>
        <taxon>malvids</taxon>
        <taxon>Sapindales</taxon>
        <taxon>Anacardiaceae</taxon>
        <taxon>Pistacia</taxon>
    </lineage>
</organism>
<evidence type="ECO:0000313" key="1">
    <source>
        <dbReference type="EMBL" id="KAJ0018659.1"/>
    </source>
</evidence>
<evidence type="ECO:0000313" key="2">
    <source>
        <dbReference type="Proteomes" id="UP001163603"/>
    </source>
</evidence>
<protein>
    <submittedName>
        <fullName evidence="1">Uncharacterized protein</fullName>
    </submittedName>
</protein>
<comment type="caution">
    <text evidence="1">The sequence shown here is derived from an EMBL/GenBank/DDBJ whole genome shotgun (WGS) entry which is preliminary data.</text>
</comment>